<evidence type="ECO:0000313" key="11">
    <source>
        <dbReference type="Proteomes" id="UP000199182"/>
    </source>
</evidence>
<dbReference type="InterPro" id="IPR023091">
    <property type="entry name" value="MetalPrtase_cat_dom_sf_prd"/>
</dbReference>
<dbReference type="PANTHER" id="PTHR46986:SF1">
    <property type="entry name" value="ENDORIBONUCLEASE YBEY, CHLOROPLASTIC"/>
    <property type="match status" value="1"/>
</dbReference>
<accession>A0A1H0A2E4</accession>
<dbReference type="GO" id="GO:0008270">
    <property type="term" value="F:zinc ion binding"/>
    <property type="evidence" value="ECO:0007669"/>
    <property type="project" value="UniProtKB-UniRule"/>
</dbReference>
<dbReference type="AlphaFoldDB" id="A0A1H0A2E4"/>
<dbReference type="SUPFAM" id="SSF55486">
    <property type="entry name" value="Metalloproteases ('zincins'), catalytic domain"/>
    <property type="match status" value="1"/>
</dbReference>
<comment type="subcellular location">
    <subcellularLocation>
        <location evidence="9">Cytoplasm</location>
    </subcellularLocation>
</comment>
<comment type="function">
    <text evidence="9">Single strand-specific metallo-endoribonuclease involved in late-stage 70S ribosome quality control and in maturation of the 3' terminus of the 16S rRNA.</text>
</comment>
<keyword evidence="9" id="KW-0963">Cytoplasm</keyword>
<feature type="binding site" evidence="9">
    <location>
        <position position="127"/>
    </location>
    <ligand>
        <name>Zn(2+)</name>
        <dbReference type="ChEBI" id="CHEBI:29105"/>
        <note>catalytic</note>
    </ligand>
</feature>
<keyword evidence="2 9" id="KW-0690">Ribosome biogenesis</keyword>
<feature type="binding site" evidence="9">
    <location>
        <position position="133"/>
    </location>
    <ligand>
        <name>Zn(2+)</name>
        <dbReference type="ChEBI" id="CHEBI:29105"/>
        <note>catalytic</note>
    </ligand>
</feature>
<dbReference type="EC" id="3.1.-.-" evidence="9"/>
<evidence type="ECO:0000256" key="7">
    <source>
        <dbReference type="ARBA" id="ARBA00022801"/>
    </source>
</evidence>
<keyword evidence="8 9" id="KW-0862">Zinc</keyword>
<dbReference type="PANTHER" id="PTHR46986">
    <property type="entry name" value="ENDORIBONUCLEASE YBEY, CHLOROPLASTIC"/>
    <property type="match status" value="1"/>
</dbReference>
<dbReference type="RefSeq" id="WP_092639904.1">
    <property type="nucleotide sequence ID" value="NZ_FNID01000015.1"/>
</dbReference>
<protein>
    <recommendedName>
        <fullName evidence="9">Endoribonuclease YbeY</fullName>
        <ecNumber evidence="9">3.1.-.-</ecNumber>
    </recommendedName>
</protein>
<dbReference type="STRING" id="258515.SAMN05192585_11511"/>
<evidence type="ECO:0000256" key="9">
    <source>
        <dbReference type="HAMAP-Rule" id="MF_00009"/>
    </source>
</evidence>
<keyword evidence="6 9" id="KW-0255">Endonuclease</keyword>
<organism evidence="10 11">
    <name type="scientific">Acetanaerobacterium elongatum</name>
    <dbReference type="NCBI Taxonomy" id="258515"/>
    <lineage>
        <taxon>Bacteria</taxon>
        <taxon>Bacillati</taxon>
        <taxon>Bacillota</taxon>
        <taxon>Clostridia</taxon>
        <taxon>Eubacteriales</taxon>
        <taxon>Oscillospiraceae</taxon>
        <taxon>Acetanaerobacterium</taxon>
    </lineage>
</organism>
<evidence type="ECO:0000256" key="8">
    <source>
        <dbReference type="ARBA" id="ARBA00022833"/>
    </source>
</evidence>
<comment type="cofactor">
    <cofactor evidence="9">
        <name>Zn(2+)</name>
        <dbReference type="ChEBI" id="CHEBI:29105"/>
    </cofactor>
    <text evidence="9">Binds 1 zinc ion.</text>
</comment>
<dbReference type="OrthoDB" id="9807740at2"/>
<reference evidence="10 11" key="1">
    <citation type="submission" date="2016-10" db="EMBL/GenBank/DDBJ databases">
        <authorList>
            <person name="de Groot N.N."/>
        </authorList>
    </citation>
    <scope>NUCLEOTIDE SEQUENCE [LARGE SCALE GENOMIC DNA]</scope>
    <source>
        <strain evidence="10 11">CGMCC 1.5012</strain>
    </source>
</reference>
<evidence type="ECO:0000313" key="10">
    <source>
        <dbReference type="EMBL" id="SDN27700.1"/>
    </source>
</evidence>
<evidence type="ECO:0000256" key="2">
    <source>
        <dbReference type="ARBA" id="ARBA00022517"/>
    </source>
</evidence>
<dbReference type="HAMAP" id="MF_00009">
    <property type="entry name" value="Endoribonucl_YbeY"/>
    <property type="match status" value="1"/>
</dbReference>
<feature type="binding site" evidence="9">
    <location>
        <position position="123"/>
    </location>
    <ligand>
        <name>Zn(2+)</name>
        <dbReference type="ChEBI" id="CHEBI:29105"/>
        <note>catalytic</note>
    </ligand>
</feature>
<dbReference type="Gene3D" id="3.40.390.30">
    <property type="entry name" value="Metalloproteases ('zincins'), catalytic domain"/>
    <property type="match status" value="1"/>
</dbReference>
<evidence type="ECO:0000256" key="4">
    <source>
        <dbReference type="ARBA" id="ARBA00022722"/>
    </source>
</evidence>
<evidence type="ECO:0000256" key="3">
    <source>
        <dbReference type="ARBA" id="ARBA00022552"/>
    </source>
</evidence>
<dbReference type="GO" id="GO:0006364">
    <property type="term" value="P:rRNA processing"/>
    <property type="evidence" value="ECO:0007669"/>
    <property type="project" value="UniProtKB-UniRule"/>
</dbReference>
<dbReference type="Pfam" id="PF02130">
    <property type="entry name" value="YbeY"/>
    <property type="match status" value="1"/>
</dbReference>
<dbReference type="GO" id="GO:0005737">
    <property type="term" value="C:cytoplasm"/>
    <property type="evidence" value="ECO:0007669"/>
    <property type="project" value="UniProtKB-SubCell"/>
</dbReference>
<keyword evidence="5 9" id="KW-0479">Metal-binding</keyword>
<keyword evidence="11" id="KW-1185">Reference proteome</keyword>
<evidence type="ECO:0000256" key="1">
    <source>
        <dbReference type="ARBA" id="ARBA00010875"/>
    </source>
</evidence>
<sequence length="168" mass="19200">MERIKALISNRQKKIKIPTGIRLLIRRCCHAVLEQENMSGNYEVSVSFVDNENIQSLNSQYRQKDMPTDVLSFPLGENGIYDMNQETGAYMLGDIVISMEKAVEQAEMYGHSLRREVAYLTVHSMLHLIGYDHEDGGMELVRMREKEEAVLTSLGLPRGESYVLTDEK</sequence>
<dbReference type="Proteomes" id="UP000199182">
    <property type="component" value="Unassembled WGS sequence"/>
</dbReference>
<keyword evidence="3 9" id="KW-0698">rRNA processing</keyword>
<evidence type="ECO:0000256" key="6">
    <source>
        <dbReference type="ARBA" id="ARBA00022759"/>
    </source>
</evidence>
<name>A0A1H0A2E4_9FIRM</name>
<dbReference type="GO" id="GO:0004521">
    <property type="term" value="F:RNA endonuclease activity"/>
    <property type="evidence" value="ECO:0007669"/>
    <property type="project" value="UniProtKB-UniRule"/>
</dbReference>
<evidence type="ECO:0000256" key="5">
    <source>
        <dbReference type="ARBA" id="ARBA00022723"/>
    </source>
</evidence>
<gene>
    <name evidence="9" type="primary">ybeY</name>
    <name evidence="10" type="ORF">SAMN05192585_11511</name>
</gene>
<dbReference type="InterPro" id="IPR020549">
    <property type="entry name" value="YbeY_CS"/>
</dbReference>
<proteinExistence type="inferred from homology"/>
<keyword evidence="4 9" id="KW-0540">Nuclease</keyword>
<dbReference type="PROSITE" id="PS01306">
    <property type="entry name" value="UPF0054"/>
    <property type="match status" value="1"/>
</dbReference>
<dbReference type="GO" id="GO:0004222">
    <property type="term" value="F:metalloendopeptidase activity"/>
    <property type="evidence" value="ECO:0007669"/>
    <property type="project" value="InterPro"/>
</dbReference>
<comment type="similarity">
    <text evidence="1 9">Belongs to the endoribonuclease YbeY family.</text>
</comment>
<dbReference type="NCBIfam" id="TIGR00043">
    <property type="entry name" value="rRNA maturation RNase YbeY"/>
    <property type="match status" value="1"/>
</dbReference>
<keyword evidence="7 9" id="KW-0378">Hydrolase</keyword>
<dbReference type="InterPro" id="IPR002036">
    <property type="entry name" value="YbeY"/>
</dbReference>
<dbReference type="EMBL" id="FNID01000015">
    <property type="protein sequence ID" value="SDN27700.1"/>
    <property type="molecule type" value="Genomic_DNA"/>
</dbReference>